<protein>
    <submittedName>
        <fullName evidence="1">Uncharacterized protein</fullName>
    </submittedName>
</protein>
<dbReference type="Proteomes" id="UP000199120">
    <property type="component" value="Unassembled WGS sequence"/>
</dbReference>
<evidence type="ECO:0000313" key="2">
    <source>
        <dbReference type="Proteomes" id="UP000199120"/>
    </source>
</evidence>
<name>A0A1H7L9E1_9BURK</name>
<reference evidence="2" key="1">
    <citation type="submission" date="2016-10" db="EMBL/GenBank/DDBJ databases">
        <authorList>
            <person name="Varghese N."/>
            <person name="Submissions S."/>
        </authorList>
    </citation>
    <scope>NUCLEOTIDE SEQUENCE [LARGE SCALE GENOMIC DNA]</scope>
    <source>
        <strain evidence="2">LMG 26416</strain>
    </source>
</reference>
<dbReference type="OrthoDB" id="5522937at2"/>
<evidence type="ECO:0000313" key="1">
    <source>
        <dbReference type="EMBL" id="SEK95663.1"/>
    </source>
</evidence>
<dbReference type="AlphaFoldDB" id="A0A1H7L9E1"/>
<dbReference type="RefSeq" id="WP_090547925.1">
    <property type="nucleotide sequence ID" value="NZ_FNSR01000002.1"/>
</dbReference>
<sequence>MTDLTVPLIVVEEPLPASADYFARAVAGLDGIGVWLGLIAEHGESTRTTLRSLARSLVDEGRRYAATPDGARWAALLAGSPAVERGWLLWNHANADFYLRNAEPLPDSPGALFGAVLRELADTDLATLLGELSRIGAEWEMMSENDKEHR</sequence>
<dbReference type="STRING" id="416943.SAMN05445871_3921"/>
<organism evidence="1 2">
    <name type="scientific">Paraburkholderia caballeronis</name>
    <dbReference type="NCBI Taxonomy" id="416943"/>
    <lineage>
        <taxon>Bacteria</taxon>
        <taxon>Pseudomonadati</taxon>
        <taxon>Pseudomonadota</taxon>
        <taxon>Betaproteobacteria</taxon>
        <taxon>Burkholderiales</taxon>
        <taxon>Burkholderiaceae</taxon>
        <taxon>Paraburkholderia</taxon>
    </lineage>
</organism>
<keyword evidence="2" id="KW-1185">Reference proteome</keyword>
<accession>A0A1H7L9E1</accession>
<proteinExistence type="predicted"/>
<gene>
    <name evidence="1" type="ORF">SAMN05192542_104254</name>
</gene>
<dbReference type="EMBL" id="FOAJ01000004">
    <property type="protein sequence ID" value="SEK95663.1"/>
    <property type="molecule type" value="Genomic_DNA"/>
</dbReference>